<dbReference type="OrthoDB" id="191139at2759"/>
<sequence length="251" mass="27050">MVSDSPVVLITGANQGIGFSISELLSQSKMSYTILVGARNASKGIDAVSQLNTIKINPNAKIVPFLVDLNSHESIVSAVDKVSTDYGRLDILINNAAIGSANGGQQTSDRTEWQKVFETNVFGTVDLTHAFLPLLQKSPDPKIVVVTSTFGTIAATEAADPLFVEASPYKASKAAINMVLVEWNKLLKGIKVWGVCPGLCATDLAGEFTRKNGQDPRKGAVVVQQCIEGERENLRGKMVFEQDGEWGTRPW</sequence>
<dbReference type="EMBL" id="ML986678">
    <property type="protein sequence ID" value="KAF2260552.1"/>
    <property type="molecule type" value="Genomic_DNA"/>
</dbReference>
<dbReference type="AlphaFoldDB" id="A0A9P4K3E1"/>
<evidence type="ECO:0000313" key="4">
    <source>
        <dbReference type="Proteomes" id="UP000800093"/>
    </source>
</evidence>
<dbReference type="PANTHER" id="PTHR43008:SF4">
    <property type="entry name" value="CHAIN DEHYDROGENASE, PUTATIVE (AFU_ORTHOLOGUE AFUA_4G08710)-RELATED"/>
    <property type="match status" value="1"/>
</dbReference>
<keyword evidence="4" id="KW-1185">Reference proteome</keyword>
<dbReference type="InterPro" id="IPR036291">
    <property type="entry name" value="NAD(P)-bd_dom_sf"/>
</dbReference>
<accession>A0A9P4K3E1</accession>
<keyword evidence="2" id="KW-0560">Oxidoreductase</keyword>
<gene>
    <name evidence="3" type="ORF">CC78DRAFT_562162</name>
</gene>
<dbReference type="Gene3D" id="3.40.50.720">
    <property type="entry name" value="NAD(P)-binding Rossmann-like Domain"/>
    <property type="match status" value="1"/>
</dbReference>
<dbReference type="SUPFAM" id="SSF51735">
    <property type="entry name" value="NAD(P)-binding Rossmann-fold domains"/>
    <property type="match status" value="1"/>
</dbReference>
<protein>
    <submittedName>
        <fullName evidence="3">NAD(P)-binding protein</fullName>
    </submittedName>
</protein>
<dbReference type="GO" id="GO:0050664">
    <property type="term" value="F:oxidoreductase activity, acting on NAD(P)H, oxygen as acceptor"/>
    <property type="evidence" value="ECO:0007669"/>
    <property type="project" value="TreeGrafter"/>
</dbReference>
<evidence type="ECO:0000256" key="2">
    <source>
        <dbReference type="ARBA" id="ARBA00023002"/>
    </source>
</evidence>
<name>A0A9P4K3E1_9PLEO</name>
<dbReference type="InterPro" id="IPR002347">
    <property type="entry name" value="SDR_fam"/>
</dbReference>
<dbReference type="GO" id="GO:0016616">
    <property type="term" value="F:oxidoreductase activity, acting on the CH-OH group of donors, NAD or NADP as acceptor"/>
    <property type="evidence" value="ECO:0007669"/>
    <property type="project" value="UniProtKB-ARBA"/>
</dbReference>
<evidence type="ECO:0000256" key="1">
    <source>
        <dbReference type="ARBA" id="ARBA00006484"/>
    </source>
</evidence>
<proteinExistence type="inferred from homology"/>
<dbReference type="PANTHER" id="PTHR43008">
    <property type="entry name" value="BENZIL REDUCTASE"/>
    <property type="match status" value="1"/>
</dbReference>
<reference evidence="4" key="1">
    <citation type="journal article" date="2020" name="Stud. Mycol.">
        <title>101 Dothideomycetes genomes: A test case for predicting lifestyles and emergence of pathogens.</title>
        <authorList>
            <person name="Haridas S."/>
            <person name="Albert R."/>
            <person name="Binder M."/>
            <person name="Bloem J."/>
            <person name="LaButti K."/>
            <person name="Salamov A."/>
            <person name="Andreopoulos B."/>
            <person name="Baker S."/>
            <person name="Barry K."/>
            <person name="Bills G."/>
            <person name="Bluhm B."/>
            <person name="Cannon C."/>
            <person name="Castanera R."/>
            <person name="Culley D."/>
            <person name="Daum C."/>
            <person name="Ezra D."/>
            <person name="Gonzalez J."/>
            <person name="Henrissat B."/>
            <person name="Kuo A."/>
            <person name="Liang C."/>
            <person name="Lipzen A."/>
            <person name="Lutzoni F."/>
            <person name="Magnuson J."/>
            <person name="Mondo S."/>
            <person name="Nolan M."/>
            <person name="Ohm R."/>
            <person name="Pangilinan J."/>
            <person name="Park H.-J."/>
            <person name="Ramirez L."/>
            <person name="Alfaro M."/>
            <person name="Sun H."/>
            <person name="Tritt A."/>
            <person name="Yoshinaga Y."/>
            <person name="Zwiers L.-H."/>
            <person name="Turgeon B."/>
            <person name="Goodwin S."/>
            <person name="Spatafora J."/>
            <person name="Crous P."/>
            <person name="Grigoriev I."/>
        </authorList>
    </citation>
    <scope>NUCLEOTIDE SEQUENCE [LARGE SCALE GENOMIC DNA]</scope>
    <source>
        <strain evidence="4">CBS 304.66</strain>
    </source>
</reference>
<dbReference type="Pfam" id="PF00106">
    <property type="entry name" value="adh_short"/>
    <property type="match status" value="1"/>
</dbReference>
<evidence type="ECO:0000313" key="3">
    <source>
        <dbReference type="EMBL" id="KAF2260552.1"/>
    </source>
</evidence>
<comment type="caution">
    <text evidence="3">The sequence shown here is derived from an EMBL/GenBank/DDBJ whole genome shotgun (WGS) entry which is preliminary data.</text>
</comment>
<dbReference type="Proteomes" id="UP000800093">
    <property type="component" value="Unassembled WGS sequence"/>
</dbReference>
<comment type="similarity">
    <text evidence="1">Belongs to the short-chain dehydrogenases/reductases (SDR) family.</text>
</comment>
<dbReference type="PRINTS" id="PR00081">
    <property type="entry name" value="GDHRDH"/>
</dbReference>
<organism evidence="3 4">
    <name type="scientific">Lojkania enalia</name>
    <dbReference type="NCBI Taxonomy" id="147567"/>
    <lineage>
        <taxon>Eukaryota</taxon>
        <taxon>Fungi</taxon>
        <taxon>Dikarya</taxon>
        <taxon>Ascomycota</taxon>
        <taxon>Pezizomycotina</taxon>
        <taxon>Dothideomycetes</taxon>
        <taxon>Pleosporomycetidae</taxon>
        <taxon>Pleosporales</taxon>
        <taxon>Pleosporales incertae sedis</taxon>
        <taxon>Lojkania</taxon>
    </lineage>
</organism>